<dbReference type="RefSeq" id="WP_253889903.1">
    <property type="nucleotide sequence ID" value="NZ_BAAAVB010000007.1"/>
</dbReference>
<gene>
    <name evidence="2" type="ORF">LV75_005502</name>
</gene>
<organism evidence="2 3">
    <name type="scientific">Actinokineospora diospyrosa</name>
    <dbReference type="NCBI Taxonomy" id="103728"/>
    <lineage>
        <taxon>Bacteria</taxon>
        <taxon>Bacillati</taxon>
        <taxon>Actinomycetota</taxon>
        <taxon>Actinomycetes</taxon>
        <taxon>Pseudonocardiales</taxon>
        <taxon>Pseudonocardiaceae</taxon>
        <taxon>Actinokineospora</taxon>
    </lineage>
</organism>
<keyword evidence="1 2" id="KW-0812">Transmembrane</keyword>
<dbReference type="Proteomes" id="UP001205185">
    <property type="component" value="Unassembled WGS sequence"/>
</dbReference>
<dbReference type="EMBL" id="JAMTCO010000014">
    <property type="protein sequence ID" value="MCP2272976.1"/>
    <property type="molecule type" value="Genomic_DNA"/>
</dbReference>
<evidence type="ECO:0000256" key="1">
    <source>
        <dbReference type="SAM" id="Phobius"/>
    </source>
</evidence>
<feature type="transmembrane region" description="Helical" evidence="1">
    <location>
        <begin position="71"/>
        <end position="88"/>
    </location>
</feature>
<dbReference type="Pfam" id="PF09534">
    <property type="entry name" value="Trp_oprn_chp"/>
    <property type="match status" value="2"/>
</dbReference>
<feature type="transmembrane region" description="Helical" evidence="1">
    <location>
        <begin position="94"/>
        <end position="117"/>
    </location>
</feature>
<accession>A0ABT1IKD8</accession>
<comment type="caution">
    <text evidence="2">The sequence shown here is derived from an EMBL/GenBank/DDBJ whole genome shotgun (WGS) entry which is preliminary data.</text>
</comment>
<proteinExistence type="predicted"/>
<keyword evidence="3" id="KW-1185">Reference proteome</keyword>
<feature type="transmembrane region" description="Helical" evidence="1">
    <location>
        <begin position="43"/>
        <end position="64"/>
    </location>
</feature>
<dbReference type="InterPro" id="IPR019051">
    <property type="entry name" value="Trp_biosyn_TM_oprn/chp"/>
</dbReference>
<keyword evidence="1" id="KW-0472">Membrane</keyword>
<evidence type="ECO:0000313" key="3">
    <source>
        <dbReference type="Proteomes" id="UP001205185"/>
    </source>
</evidence>
<protein>
    <submittedName>
        <fullName evidence="2">Tryptophan-associated transmembrane protein (Trp_oprn_chp)</fullName>
    </submittedName>
</protein>
<name>A0ABT1IKD8_9PSEU</name>
<keyword evidence="1" id="KW-1133">Transmembrane helix</keyword>
<sequence>MAVLLPVSAAALWGAARLPWEHTVRARPGTDATTTAAVPGEELVPALVPLAVLALAAIAGALALSGLWRRLLGAAVGLLGLVPVWSGLTVGAEFAGRALAVAGGVLMLAAGVLLVVTGHRAPRLGGRYRSPGAAKESARVEEDLWAALSEGQDPTLRRPPN</sequence>
<reference evidence="2 3" key="1">
    <citation type="submission" date="2022-06" db="EMBL/GenBank/DDBJ databases">
        <title>Genomic Encyclopedia of Archaeal and Bacterial Type Strains, Phase II (KMG-II): from individual species to whole genera.</title>
        <authorList>
            <person name="Goeker M."/>
        </authorList>
    </citation>
    <scope>NUCLEOTIDE SEQUENCE [LARGE SCALE GENOMIC DNA]</scope>
    <source>
        <strain evidence="2 3">DSM 44255</strain>
    </source>
</reference>
<evidence type="ECO:0000313" key="2">
    <source>
        <dbReference type="EMBL" id="MCP2272976.1"/>
    </source>
</evidence>